<dbReference type="InterPro" id="IPR021005">
    <property type="entry name" value="Znf_CGNR"/>
</dbReference>
<dbReference type="PANTHER" id="PTHR35525">
    <property type="entry name" value="BLL6575 PROTEIN"/>
    <property type="match status" value="1"/>
</dbReference>
<dbReference type="SUPFAM" id="SSF160904">
    <property type="entry name" value="Jann2411-like"/>
    <property type="match status" value="1"/>
</dbReference>
<organism evidence="2 3">
    <name type="scientific">Actinopolymorpha rutila</name>
    <dbReference type="NCBI Taxonomy" id="446787"/>
    <lineage>
        <taxon>Bacteria</taxon>
        <taxon>Bacillati</taxon>
        <taxon>Actinomycetota</taxon>
        <taxon>Actinomycetes</taxon>
        <taxon>Propionibacteriales</taxon>
        <taxon>Actinopolymorphaceae</taxon>
        <taxon>Actinopolymorpha</taxon>
    </lineage>
</organism>
<protein>
    <recommendedName>
        <fullName evidence="1">Zinc finger CGNR domain-containing protein</fullName>
    </recommendedName>
</protein>
<proteinExistence type="predicted"/>
<evidence type="ECO:0000313" key="3">
    <source>
        <dbReference type="Proteomes" id="UP000579605"/>
    </source>
</evidence>
<comment type="caution">
    <text evidence="2">The sequence shown here is derived from an EMBL/GenBank/DDBJ whole genome shotgun (WGS) entry which is preliminary data.</text>
</comment>
<evidence type="ECO:0000259" key="1">
    <source>
        <dbReference type="Pfam" id="PF11706"/>
    </source>
</evidence>
<dbReference type="EMBL" id="JACBZH010000001">
    <property type="protein sequence ID" value="NYH89457.1"/>
    <property type="molecule type" value="Genomic_DNA"/>
</dbReference>
<sequence>MTEPPAHRVPPPAELLPAFVNTYDVDLAEPEQLPDPAALTAWLRSQNLLAGGASPAADAPFAYSSPGSPGSPGSSAATDDDLVLAHELRAGLRQAMRQHHDGDLATLVPELDRAAARLPLRVTFAGTAPSLAPAGTGVVGALAALVAAVASAQADGSWQRLKLCAAQDCAWAFLDSSKNRSRHWCSMGSCGNRQKTRAYRARQKAADRMDG</sequence>
<dbReference type="PANTHER" id="PTHR35525:SF3">
    <property type="entry name" value="BLL6575 PROTEIN"/>
    <property type="match status" value="1"/>
</dbReference>
<accession>A0A852Z872</accession>
<keyword evidence="3" id="KW-1185">Reference proteome</keyword>
<dbReference type="InterPro" id="IPR023286">
    <property type="entry name" value="ABATE_dom_sf"/>
</dbReference>
<feature type="domain" description="Zinc finger CGNR" evidence="1">
    <location>
        <begin position="160"/>
        <end position="203"/>
    </location>
</feature>
<dbReference type="Pfam" id="PF11706">
    <property type="entry name" value="zf-CGNR"/>
    <property type="match status" value="1"/>
</dbReference>
<evidence type="ECO:0000313" key="2">
    <source>
        <dbReference type="EMBL" id="NYH89457.1"/>
    </source>
</evidence>
<dbReference type="InterPro" id="IPR010852">
    <property type="entry name" value="ABATE"/>
</dbReference>
<dbReference type="AlphaFoldDB" id="A0A852Z872"/>
<dbReference type="Pfam" id="PF07336">
    <property type="entry name" value="ABATE"/>
    <property type="match status" value="1"/>
</dbReference>
<dbReference type="Proteomes" id="UP000579605">
    <property type="component" value="Unassembled WGS sequence"/>
</dbReference>
<name>A0A852Z872_9ACTN</name>
<reference evidence="2 3" key="1">
    <citation type="submission" date="2020-07" db="EMBL/GenBank/DDBJ databases">
        <title>Sequencing the genomes of 1000 actinobacteria strains.</title>
        <authorList>
            <person name="Klenk H.-P."/>
        </authorList>
    </citation>
    <scope>NUCLEOTIDE SEQUENCE [LARGE SCALE GENOMIC DNA]</scope>
    <source>
        <strain evidence="2 3">DSM 18448</strain>
    </source>
</reference>
<dbReference type="RefSeq" id="WP_179787182.1">
    <property type="nucleotide sequence ID" value="NZ_BAAARR010000008.1"/>
</dbReference>
<dbReference type="Gene3D" id="1.10.3300.10">
    <property type="entry name" value="Jann2411-like domain"/>
    <property type="match status" value="1"/>
</dbReference>
<gene>
    <name evidence="2" type="ORF">F4554_002095</name>
</gene>